<sequence>MSDRQPSVYRAILVVDVEGFSGDHRTEDHRRIVRAGLREMLTATLAPLGHDYQAGFHNDTGDGVVVFVRPDVPESCLVHPFPQALETMLREHNSRYAEGARIRLRVALHHGLVFFDDGGATAAAVIHACRLVDSEPVRSILKSGESPLALIVSDHFFHEVVVNEPTAAPGTYAKVQVSAKETDCTGWLRGGTTVTTQAVLPKPPPLPPVLESEDGVVRVVSGGERLVGQLVQAIRQSPQLLAATRSRWPQHDLHSTHDEALHALSEAFLRLPSMVDDVARRDVLEELPMQIRVSIPRNSRARADVRAIVRTCVTRNGGLAALLTAVQRIEGDDSLDIDALHGDVITILASLLDQE</sequence>
<dbReference type="Proteomes" id="UP000256269">
    <property type="component" value="Unassembled WGS sequence"/>
</dbReference>
<comment type="caution">
    <text evidence="2">The sequence shown here is derived from an EMBL/GenBank/DDBJ whole genome shotgun (WGS) entry which is preliminary data.</text>
</comment>
<keyword evidence="3" id="KW-1185">Reference proteome</keyword>
<dbReference type="OrthoDB" id="3482507at2"/>
<evidence type="ECO:0000313" key="3">
    <source>
        <dbReference type="Proteomes" id="UP000256269"/>
    </source>
</evidence>
<gene>
    <name evidence="2" type="ORF">BCF44_102453</name>
</gene>
<evidence type="ECO:0000259" key="1">
    <source>
        <dbReference type="Pfam" id="PF19956"/>
    </source>
</evidence>
<evidence type="ECO:0000313" key="2">
    <source>
        <dbReference type="EMBL" id="REH54221.1"/>
    </source>
</evidence>
<protein>
    <recommendedName>
        <fullName evidence="1">Effector-associated domain-containing protein</fullName>
    </recommendedName>
</protein>
<organism evidence="2 3">
    <name type="scientific">Kutzneria buriramensis</name>
    <dbReference type="NCBI Taxonomy" id="1045776"/>
    <lineage>
        <taxon>Bacteria</taxon>
        <taxon>Bacillati</taxon>
        <taxon>Actinomycetota</taxon>
        <taxon>Actinomycetes</taxon>
        <taxon>Pseudonocardiales</taxon>
        <taxon>Pseudonocardiaceae</taxon>
        <taxon>Kutzneria</taxon>
    </lineage>
</organism>
<dbReference type="Pfam" id="PF19956">
    <property type="entry name" value="EAD2"/>
    <property type="match status" value="1"/>
</dbReference>
<dbReference type="AlphaFoldDB" id="A0A3E0I6I3"/>
<name>A0A3E0I6I3_9PSEU</name>
<reference evidence="2 3" key="1">
    <citation type="submission" date="2018-08" db="EMBL/GenBank/DDBJ databases">
        <title>Genomic Encyclopedia of Archaeal and Bacterial Type Strains, Phase II (KMG-II): from individual species to whole genera.</title>
        <authorList>
            <person name="Goeker M."/>
        </authorList>
    </citation>
    <scope>NUCLEOTIDE SEQUENCE [LARGE SCALE GENOMIC DNA]</scope>
    <source>
        <strain evidence="2 3">DSM 45791</strain>
    </source>
</reference>
<dbReference type="InterPro" id="IPR045431">
    <property type="entry name" value="EAD2"/>
</dbReference>
<dbReference type="InterPro" id="IPR029787">
    <property type="entry name" value="Nucleotide_cyclase"/>
</dbReference>
<dbReference type="Gene3D" id="3.30.70.1230">
    <property type="entry name" value="Nucleotide cyclase"/>
    <property type="match status" value="1"/>
</dbReference>
<proteinExistence type="predicted"/>
<accession>A0A3E0I6I3</accession>
<feature type="domain" description="Effector-associated" evidence="1">
    <location>
        <begin position="266"/>
        <end position="340"/>
    </location>
</feature>
<dbReference type="RefSeq" id="WP_147328416.1">
    <property type="nucleotide sequence ID" value="NZ_CP144375.1"/>
</dbReference>
<dbReference type="EMBL" id="QUNO01000002">
    <property type="protein sequence ID" value="REH54221.1"/>
    <property type="molecule type" value="Genomic_DNA"/>
</dbReference>